<dbReference type="AlphaFoldDB" id="A0A7Z0D7U3"/>
<dbReference type="SUPFAM" id="SSF51905">
    <property type="entry name" value="FAD/NAD(P)-binding domain"/>
    <property type="match status" value="1"/>
</dbReference>
<dbReference type="Pfam" id="PF05834">
    <property type="entry name" value="Lycopene_cycl"/>
    <property type="match status" value="1"/>
</dbReference>
<organism evidence="3 4">
    <name type="scientific">Naumannella cuiyingiana</name>
    <dbReference type="NCBI Taxonomy" id="1347891"/>
    <lineage>
        <taxon>Bacteria</taxon>
        <taxon>Bacillati</taxon>
        <taxon>Actinomycetota</taxon>
        <taxon>Actinomycetes</taxon>
        <taxon>Propionibacteriales</taxon>
        <taxon>Propionibacteriaceae</taxon>
        <taxon>Naumannella</taxon>
    </lineage>
</organism>
<protein>
    <submittedName>
        <fullName evidence="3">Flavin-dependent dehydrogenase</fullName>
    </submittedName>
</protein>
<sequence length="615" mass="67647">MAASSDHKIIGLSPEQRRALLRQLREKSRGGEHGVSNNTVDAGAHPRVSSTAGTFDVAVLGGGVAGLTFALQLKQSSPAIAVAVVERSAHPVPEAAHKVGESTVEIAAHYLRDVLGLAEHLEQDQIRKFGLRMFFGHDNNTDIAARRELGGSVFPLLATYQLDRGRLENELARRCSAAGIEMINGRVREVEVGAEGNDHLVEVAGRDNPLRARWMVDATGRARVLRRRLGHESVRNGHHANAAWFRVDHPIDVTTWSEDPEWRKRIRNGDRSKSTVHLMGDGYWVWLIRLPTGATSVGIVASADQHDFSDINSFGKALAWLTEHEPQCAAIIERHRDQVLDFRVMRDYSYACKQVFSGSERWAITGEAGIFLDPLYSPGLDQVAIGNSLACDLVTKSLAGADVTALAAAHNKLYLAIADIWLGIYRGQYGLLGNASVMTSKVIWDTAFYWAVFGFLFFHGRFLNVGTNAGLIRDLEQLAVLSNRVQQLFGEWAAIESGEASSDFVDLYSPLNFMVNLHHAMAEDCGSDIARRLSENRAILEQLAGQLVESIIRERAEDTSDATVAALQKWQRDPVIASLRRTYRSRRAAAPTSPGWIRTSRCAEVKGALHEVGAA</sequence>
<comment type="similarity">
    <text evidence="1">Belongs to the flavin-dependent halogenase family. Bacterial tryptophan halogenase subfamily.</text>
</comment>
<accession>A0A7Z0D7U3</accession>
<dbReference type="EMBL" id="JACBZS010000001">
    <property type="protein sequence ID" value="NYI70510.1"/>
    <property type="molecule type" value="Genomic_DNA"/>
</dbReference>
<dbReference type="Proteomes" id="UP000527616">
    <property type="component" value="Unassembled WGS sequence"/>
</dbReference>
<dbReference type="InterPro" id="IPR036188">
    <property type="entry name" value="FAD/NAD-bd_sf"/>
</dbReference>
<proteinExistence type="inferred from homology"/>
<comment type="caution">
    <text evidence="3">The sequence shown here is derived from an EMBL/GenBank/DDBJ whole genome shotgun (WGS) entry which is preliminary data.</text>
</comment>
<feature type="region of interest" description="Disordered" evidence="2">
    <location>
        <begin position="26"/>
        <end position="46"/>
    </location>
</feature>
<dbReference type="InterPro" id="IPR050816">
    <property type="entry name" value="Flavin-dep_Halogenase_NPB"/>
</dbReference>
<evidence type="ECO:0000256" key="1">
    <source>
        <dbReference type="ARBA" id="ARBA00038396"/>
    </source>
</evidence>
<gene>
    <name evidence="3" type="ORF">GGQ54_001070</name>
</gene>
<dbReference type="PANTHER" id="PTHR43747:SF1">
    <property type="entry name" value="SLR1998 PROTEIN"/>
    <property type="match status" value="1"/>
</dbReference>
<evidence type="ECO:0000313" key="4">
    <source>
        <dbReference type="Proteomes" id="UP000527616"/>
    </source>
</evidence>
<evidence type="ECO:0000313" key="3">
    <source>
        <dbReference type="EMBL" id="NYI70510.1"/>
    </source>
</evidence>
<name>A0A7Z0D7U3_9ACTN</name>
<evidence type="ECO:0000256" key="2">
    <source>
        <dbReference type="SAM" id="MobiDB-lite"/>
    </source>
</evidence>
<dbReference type="Gene3D" id="3.50.50.60">
    <property type="entry name" value="FAD/NAD(P)-binding domain"/>
    <property type="match status" value="1"/>
</dbReference>
<reference evidence="3 4" key="1">
    <citation type="submission" date="2020-07" db="EMBL/GenBank/DDBJ databases">
        <title>Sequencing the genomes of 1000 actinobacteria strains.</title>
        <authorList>
            <person name="Klenk H.-P."/>
        </authorList>
    </citation>
    <scope>NUCLEOTIDE SEQUENCE [LARGE SCALE GENOMIC DNA]</scope>
    <source>
        <strain evidence="3 4">DSM 103164</strain>
    </source>
</reference>
<dbReference type="PANTHER" id="PTHR43747">
    <property type="entry name" value="FAD-BINDING PROTEIN"/>
    <property type="match status" value="1"/>
</dbReference>
<keyword evidence="4" id="KW-1185">Reference proteome</keyword>
<dbReference type="RefSeq" id="WP_179444459.1">
    <property type="nucleotide sequence ID" value="NZ_JACBZS010000001.1"/>
</dbReference>